<gene>
    <name evidence="1" type="ORF">PARC_b0485</name>
</gene>
<dbReference type="AlphaFoldDB" id="A0A290SCP5"/>
<dbReference type="EMBL" id="CP011026">
    <property type="protein sequence ID" value="ATC88680.1"/>
    <property type="molecule type" value="Genomic_DNA"/>
</dbReference>
<protein>
    <submittedName>
        <fullName evidence="1">Uncharacterized protein</fullName>
    </submittedName>
</protein>
<proteinExistence type="predicted"/>
<accession>A0A290SCP5</accession>
<organism evidence="1 2">
    <name type="scientific">Pseudoalteromonas arctica A 37-1-2</name>
    <dbReference type="NCBI Taxonomy" id="1117313"/>
    <lineage>
        <taxon>Bacteria</taxon>
        <taxon>Pseudomonadati</taxon>
        <taxon>Pseudomonadota</taxon>
        <taxon>Gammaproteobacteria</taxon>
        <taxon>Alteromonadales</taxon>
        <taxon>Pseudoalteromonadaceae</taxon>
        <taxon>Pseudoalteromonas</taxon>
    </lineage>
</organism>
<name>A0A290SCP5_9GAMM</name>
<dbReference type="Proteomes" id="UP000016505">
    <property type="component" value="Chromosome II"/>
</dbReference>
<dbReference type="KEGG" id="part:PARC_b0485"/>
<evidence type="ECO:0000313" key="2">
    <source>
        <dbReference type="Proteomes" id="UP000016505"/>
    </source>
</evidence>
<reference evidence="1 2" key="1">
    <citation type="journal article" date="2012" name="J. Bacteriol.">
        <title>Genome sequences of type strains of seven species of the marine bacterium Pseudoalteromonas.</title>
        <authorList>
            <person name="Xie B.B."/>
            <person name="Shu Y.L."/>
            <person name="Qin Q.L."/>
            <person name="Rong J.C."/>
            <person name="Zhang X.Y."/>
            <person name="Chen X.L."/>
            <person name="Shi M."/>
            <person name="He H.L."/>
            <person name="Zhou B.C."/>
            <person name="Zhang Y.Z."/>
        </authorList>
    </citation>
    <scope>NUCLEOTIDE SEQUENCE [LARGE SCALE GENOMIC DNA]</scope>
    <source>
        <strain evidence="1 2">A 37-1-2</strain>
    </source>
</reference>
<sequence length="42" mass="4766">MISYAKSPKVPKLQINSTLLNKSVPNINKHVIFYVLNTNLSH</sequence>
<evidence type="ECO:0000313" key="1">
    <source>
        <dbReference type="EMBL" id="ATC88680.1"/>
    </source>
</evidence>